<keyword evidence="4" id="KW-0238">DNA-binding</keyword>
<evidence type="ECO:0000256" key="4">
    <source>
        <dbReference type="ARBA" id="ARBA00023125"/>
    </source>
</evidence>
<evidence type="ECO:0000256" key="1">
    <source>
        <dbReference type="ARBA" id="ARBA00004123"/>
    </source>
</evidence>
<proteinExistence type="predicted"/>
<evidence type="ECO:0000256" key="5">
    <source>
        <dbReference type="ARBA" id="ARBA00023163"/>
    </source>
</evidence>
<name>A0A671YNE9_SPAAU</name>
<dbReference type="GO" id="GO:0005667">
    <property type="term" value="C:transcription regulator complex"/>
    <property type="evidence" value="ECO:0007669"/>
    <property type="project" value="TreeGrafter"/>
</dbReference>
<keyword evidence="6" id="KW-0539">Nucleus</keyword>
<reference evidence="7" key="2">
    <citation type="submission" date="2025-08" db="UniProtKB">
        <authorList>
            <consortium name="Ensembl"/>
        </authorList>
    </citation>
    <scope>IDENTIFICATION</scope>
</reference>
<gene>
    <name evidence="7" type="primary">TCF12</name>
    <name evidence="7" type="synonym">tcf12</name>
</gene>
<evidence type="ECO:0000313" key="7">
    <source>
        <dbReference type="Ensembl" id="ENSSAUP00010064185.1"/>
    </source>
</evidence>
<dbReference type="InterPro" id="IPR051098">
    <property type="entry name" value="NeuroDiff_E-box_TFs"/>
</dbReference>
<keyword evidence="3" id="KW-0805">Transcription regulation</keyword>
<dbReference type="GO" id="GO:0000785">
    <property type="term" value="C:chromatin"/>
    <property type="evidence" value="ECO:0007669"/>
    <property type="project" value="TreeGrafter"/>
</dbReference>
<dbReference type="AlphaFoldDB" id="A0A671YNE9"/>
<reference evidence="7" key="3">
    <citation type="submission" date="2025-09" db="UniProtKB">
        <authorList>
            <consortium name="Ensembl"/>
        </authorList>
    </citation>
    <scope>IDENTIFICATION</scope>
</reference>
<dbReference type="PANTHER" id="PTHR11793">
    <property type="entry name" value="BASIC HELIX-LOOP-HELIX TRANSCRIPTION FACTOR"/>
    <property type="match status" value="1"/>
</dbReference>
<dbReference type="GO" id="GO:0000981">
    <property type="term" value="F:DNA-binding transcription factor activity, RNA polymerase II-specific"/>
    <property type="evidence" value="ECO:0007669"/>
    <property type="project" value="TreeGrafter"/>
</dbReference>
<organism evidence="7 8">
    <name type="scientific">Sparus aurata</name>
    <name type="common">Gilthead sea bream</name>
    <dbReference type="NCBI Taxonomy" id="8175"/>
    <lineage>
        <taxon>Eukaryota</taxon>
        <taxon>Metazoa</taxon>
        <taxon>Chordata</taxon>
        <taxon>Craniata</taxon>
        <taxon>Vertebrata</taxon>
        <taxon>Euteleostomi</taxon>
        <taxon>Actinopterygii</taxon>
        <taxon>Neopterygii</taxon>
        <taxon>Teleostei</taxon>
        <taxon>Neoteleostei</taxon>
        <taxon>Acanthomorphata</taxon>
        <taxon>Eupercaria</taxon>
        <taxon>Spariformes</taxon>
        <taxon>Sparidae</taxon>
        <taxon>Sparus</taxon>
    </lineage>
</organism>
<keyword evidence="8" id="KW-1185">Reference proteome</keyword>
<evidence type="ECO:0000256" key="2">
    <source>
        <dbReference type="ARBA" id="ARBA00022473"/>
    </source>
</evidence>
<dbReference type="GO" id="GO:0005634">
    <property type="term" value="C:nucleus"/>
    <property type="evidence" value="ECO:0007669"/>
    <property type="project" value="UniProtKB-SubCell"/>
</dbReference>
<dbReference type="Proteomes" id="UP000472265">
    <property type="component" value="Chromosome 4"/>
</dbReference>
<dbReference type="GeneTree" id="ENSGT00940000155047"/>
<keyword evidence="2" id="KW-0217">Developmental protein</keyword>
<dbReference type="GO" id="GO:0000978">
    <property type="term" value="F:RNA polymerase II cis-regulatory region sequence-specific DNA binding"/>
    <property type="evidence" value="ECO:0007669"/>
    <property type="project" value="TreeGrafter"/>
</dbReference>
<keyword evidence="5" id="KW-0804">Transcription</keyword>
<comment type="subcellular location">
    <subcellularLocation>
        <location evidence="1">Nucleus</location>
    </subcellularLocation>
</comment>
<accession>A0A671YNE9</accession>
<dbReference type="Ensembl" id="ENSSAUT00010067248.1">
    <property type="protein sequence ID" value="ENSSAUP00010064185.1"/>
    <property type="gene ID" value="ENSSAUG00010025706.1"/>
</dbReference>
<dbReference type="PANTHER" id="PTHR11793:SF11">
    <property type="entry name" value="TRANSCRIPTION FACTOR 12"/>
    <property type="match status" value="1"/>
</dbReference>
<reference evidence="7" key="1">
    <citation type="submission" date="2021-04" db="EMBL/GenBank/DDBJ databases">
        <authorList>
            <consortium name="Wellcome Sanger Institute Data Sharing"/>
        </authorList>
    </citation>
    <scope>NUCLEOTIDE SEQUENCE [LARGE SCALE GENOMIC DNA]</scope>
</reference>
<evidence type="ECO:0000256" key="3">
    <source>
        <dbReference type="ARBA" id="ARBA00023015"/>
    </source>
</evidence>
<protein>
    <submittedName>
        <fullName evidence="7">Transcription factor 12</fullName>
    </submittedName>
</protein>
<sequence length="53" mass="5565">MNPQQRIAALGTDKELSDLLDFSAMFSPPVSGGKNRPTTLGSSQGLLCVSSLQ</sequence>
<evidence type="ECO:0000256" key="6">
    <source>
        <dbReference type="ARBA" id="ARBA00023242"/>
    </source>
</evidence>
<evidence type="ECO:0000313" key="8">
    <source>
        <dbReference type="Proteomes" id="UP000472265"/>
    </source>
</evidence>